<dbReference type="PROSITE" id="PS50940">
    <property type="entry name" value="CHIT_BIND_II"/>
    <property type="match status" value="1"/>
</dbReference>
<dbReference type="InterPro" id="IPR002557">
    <property type="entry name" value="Chitin-bd_dom"/>
</dbReference>
<dbReference type="KEGG" id="vg:65101674"/>
<accession>A0A410S7Q4</accession>
<dbReference type="GeneID" id="65101674"/>
<organism evidence="3 4">
    <name type="scientific">Spodoptera exempta nucleopolyhedrovirus</name>
    <dbReference type="NCBI Taxonomy" id="1242863"/>
    <lineage>
        <taxon>Viruses</taxon>
        <taxon>Viruses incertae sedis</taxon>
        <taxon>Naldaviricetes</taxon>
        <taxon>Lefavirales</taxon>
        <taxon>Baculoviridae</taxon>
        <taxon>Alphabaculovirus</taxon>
        <taxon>Alphabaculovirus spexemptae</taxon>
    </lineage>
</organism>
<dbReference type="GO" id="GO:0008061">
    <property type="term" value="F:chitin binding"/>
    <property type="evidence" value="ECO:0007669"/>
    <property type="project" value="InterPro"/>
</dbReference>
<dbReference type="GO" id="GO:0005576">
    <property type="term" value="C:extracellular region"/>
    <property type="evidence" value="ECO:0007669"/>
    <property type="project" value="InterPro"/>
</dbReference>
<evidence type="ECO:0000313" key="4">
    <source>
        <dbReference type="Proteomes" id="UP000503509"/>
    </source>
</evidence>
<evidence type="ECO:0000313" key="3">
    <source>
        <dbReference type="EMBL" id="QAT90351.1"/>
    </source>
</evidence>
<keyword evidence="4" id="KW-1185">Reference proteome</keyword>
<dbReference type="Proteomes" id="UP000503509">
    <property type="component" value="Genome"/>
</dbReference>
<dbReference type="RefSeq" id="YP_010086483.1">
    <property type="nucleotide sequence ID" value="NC_055455.1"/>
</dbReference>
<protein>
    <recommendedName>
        <fullName evidence="2">Chitin-binding type-2 domain-containing protein</fullName>
    </recommendedName>
</protein>
<keyword evidence="1" id="KW-0472">Membrane</keyword>
<feature type="domain" description="Chitin-binding type-2" evidence="2">
    <location>
        <begin position="83"/>
        <end position="138"/>
    </location>
</feature>
<feature type="transmembrane region" description="Helical" evidence="1">
    <location>
        <begin position="6"/>
        <end position="22"/>
    </location>
</feature>
<evidence type="ECO:0000259" key="2">
    <source>
        <dbReference type="PROSITE" id="PS50940"/>
    </source>
</evidence>
<evidence type="ECO:0000256" key="1">
    <source>
        <dbReference type="SAM" id="Phobius"/>
    </source>
</evidence>
<dbReference type="Pfam" id="PF01607">
    <property type="entry name" value="CBM_14"/>
    <property type="match status" value="1"/>
</dbReference>
<reference evidence="3 4" key="1">
    <citation type="submission" date="2018-08" db="EMBL/GenBank/DDBJ databases">
        <title>Sequence analysis of the African armyworm, Spodoptera exempta nucleopolyhedrovirus.</title>
        <authorList>
            <person name="Escasa S.R."/>
            <person name="Mowery J.D."/>
            <person name="Bauchan G.R."/>
            <person name="Harrison R.L."/>
            <person name="Cory J.S."/>
        </authorList>
    </citation>
    <scope>NUCLEOTIDE SEQUENCE [LARGE SCALE GENOMIC DNA]</scope>
    <source>
        <strain evidence="3 4">244.1</strain>
    </source>
</reference>
<keyword evidence="1" id="KW-1133">Transmembrane helix</keyword>
<sequence>MKFILFIIIIIFFILMYLLFFTKPKPEPEVDDGYCTGDKRFMPNALYNDSFYDCELKKFGICPDECAVFDYDKQKCVRGTRNTSICSKYNLFGNVPHFLDCSRFFMCASTTGLPFTCSQGLCFDIFSSNCVTRENCNHICFECENNCEIECE</sequence>
<proteinExistence type="predicted"/>
<keyword evidence="1" id="KW-0812">Transmembrane</keyword>
<dbReference type="InterPro" id="IPR036508">
    <property type="entry name" value="Chitin-bd_dom_sf"/>
</dbReference>
<dbReference type="SUPFAM" id="SSF57625">
    <property type="entry name" value="Invertebrate chitin-binding proteins"/>
    <property type="match status" value="1"/>
</dbReference>
<name>A0A410S7Q4_9ABAC</name>
<dbReference type="EMBL" id="MH717816">
    <property type="protein sequence ID" value="QAT90351.1"/>
    <property type="molecule type" value="Genomic_DNA"/>
</dbReference>
<dbReference type="SMART" id="SM00494">
    <property type="entry name" value="ChtBD2"/>
    <property type="match status" value="1"/>
</dbReference>